<keyword evidence="5" id="KW-0175">Coiled coil</keyword>
<sequence length="949" mass="103663">MSSLATSTTPTSHSTTHHHAGYSTHPSPPLSAAPPVLQTSCMTAKDGHSDADMQPVPSSALFISKAGTSAMPLNAKPFPSRGATHHHVSTGGVNVSTAADGAPTPHSNPGSSTAAHVSSSSPTPGQQQSHHCMPVAYPWSLGAPQAVADKMEASVLNKGRICTLTYSPSRGAFRITRMSSSGKTRTVLNIPVRLIINIETAAERDARQRARQANDDTIRLVFAENSRGTGSLLCSFPSGTGEDNEALVFAHSRVNTASSTVGIQSGSLHRRTSSRFSTYADASLADTTAPGIRYYMHYVRQRNKGHPSIHTLEFQSNGSAEAVRCVVSQVVERIYQKGSKHIIVFISTKSGKGKGEHIFEKQVRPLLHFSRHTFHAYVTRRAHDCEDYVANLENPMSHNTVIATVGGDGMIHETVNGMHRRKLALVRWLRSVTTEVSTGDTPVVSSNMFLQLNDNSSCAEAGARILPALCEGIWTVTPTELNSINKAALHNEAISGSHLPFIQLGWEEKKHNGDGRSGATSSVEETAREAHRLAHCLVQNGWDALMPLVATVATGSACGLAKSLDILSVAEAALSLVHLSTVHMDLLMMKFTPNEDMLEFHRGRMSAKRLEAAKRKFSQYEKDKAVELQERSRLKEEFHRHPQTLTAAEYAAPFLKDGSSVFRDAVSCATRMPELHSRVAFMSLSFGAANDIDHGSESLRWMGNARFHVYGGYMILRGLRGYKGILRYLPWESKAGKTVEKLHPRSRMPSTDDFPLCTMREGCMHCCQYKFTPCGASPLSSSTQVNEAQPGPTSNTSRGGVRASSAAATLAPYTDRELLHEEVVDFNDEHLPWVTIRGDFCFMLMCNLRDIAQDMLMAPLAHMSDGAIDVVYCRFDPTTGRRGRMEMLKFFMSLESGSHVNLEYVSYVKARALEIKVDAGISMSDGELMPLSSVRVTKMRGSVQLVRSE</sequence>
<evidence type="ECO:0000256" key="2">
    <source>
        <dbReference type="ARBA" id="ARBA00022741"/>
    </source>
</evidence>
<feature type="compositionally biased region" description="Polar residues" evidence="6">
    <location>
        <begin position="780"/>
        <end position="798"/>
    </location>
</feature>
<organism evidence="8 9">
    <name type="scientific">Leishmania braziliensis MHOM/BR/75/M2904</name>
    <dbReference type="NCBI Taxonomy" id="420245"/>
    <lineage>
        <taxon>Eukaryota</taxon>
        <taxon>Discoba</taxon>
        <taxon>Euglenozoa</taxon>
        <taxon>Kinetoplastea</taxon>
        <taxon>Metakinetoplastina</taxon>
        <taxon>Trypanosomatida</taxon>
        <taxon>Trypanosomatidae</taxon>
        <taxon>Leishmaniinae</taxon>
        <taxon>Leishmania</taxon>
        <taxon>Leishmania braziliensis species complex</taxon>
    </lineage>
</organism>
<dbReference type="EMBL" id="LS997625">
    <property type="protein sequence ID" value="SYZ66730.1"/>
    <property type="molecule type" value="Genomic_DNA"/>
</dbReference>
<dbReference type="InterPro" id="IPR050187">
    <property type="entry name" value="Lipid_Phosphate_FormReg"/>
</dbReference>
<evidence type="ECO:0000313" key="8">
    <source>
        <dbReference type="EMBL" id="SYZ66730.1"/>
    </source>
</evidence>
<dbReference type="GO" id="GO:0046512">
    <property type="term" value="P:sphingosine biosynthetic process"/>
    <property type="evidence" value="ECO:0007669"/>
    <property type="project" value="TreeGrafter"/>
</dbReference>
<evidence type="ECO:0000256" key="1">
    <source>
        <dbReference type="ARBA" id="ARBA00022679"/>
    </source>
</evidence>
<dbReference type="InterPro" id="IPR045540">
    <property type="entry name" value="YegS/DAGK_C"/>
</dbReference>
<dbReference type="GO" id="GO:0005737">
    <property type="term" value="C:cytoplasm"/>
    <property type="evidence" value="ECO:0007669"/>
    <property type="project" value="TreeGrafter"/>
</dbReference>
<dbReference type="PANTHER" id="PTHR12358:SF31">
    <property type="entry name" value="ACYLGLYCEROL KINASE, MITOCHONDRIAL"/>
    <property type="match status" value="1"/>
</dbReference>
<keyword evidence="2" id="KW-0547">Nucleotide-binding</keyword>
<dbReference type="AlphaFoldDB" id="A0A3P3Z979"/>
<dbReference type="InterPro" id="IPR017438">
    <property type="entry name" value="ATP-NAD_kinase_N"/>
</dbReference>
<evidence type="ECO:0000256" key="6">
    <source>
        <dbReference type="SAM" id="MobiDB-lite"/>
    </source>
</evidence>
<feature type="domain" description="DAGKc" evidence="7">
    <location>
        <begin position="337"/>
        <end position="421"/>
    </location>
</feature>
<dbReference type="GO" id="GO:0016020">
    <property type="term" value="C:membrane"/>
    <property type="evidence" value="ECO:0007669"/>
    <property type="project" value="TreeGrafter"/>
</dbReference>
<feature type="compositionally biased region" description="Low complexity" evidence="6">
    <location>
        <begin position="111"/>
        <end position="129"/>
    </location>
</feature>
<dbReference type="Proteomes" id="UP000319462">
    <property type="component" value="Chromosome 26"/>
</dbReference>
<name>A0A3P3Z979_LEIBR</name>
<accession>A0A3P3Z979</accession>
<dbReference type="PROSITE" id="PS50146">
    <property type="entry name" value="DAGK"/>
    <property type="match status" value="1"/>
</dbReference>
<dbReference type="GO" id="GO:0001727">
    <property type="term" value="F:lipid kinase activity"/>
    <property type="evidence" value="ECO:0007669"/>
    <property type="project" value="TreeGrafter"/>
</dbReference>
<proteinExistence type="predicted"/>
<gene>
    <name evidence="8" type="ORF">LBRM2904_26.0650</name>
</gene>
<feature type="region of interest" description="Disordered" evidence="6">
    <location>
        <begin position="73"/>
        <end position="131"/>
    </location>
</feature>
<feature type="region of interest" description="Disordered" evidence="6">
    <location>
        <begin position="780"/>
        <end position="801"/>
    </location>
</feature>
<dbReference type="SUPFAM" id="SSF111331">
    <property type="entry name" value="NAD kinase/diacylglycerol kinase-like"/>
    <property type="match status" value="2"/>
</dbReference>
<evidence type="ECO:0000259" key="7">
    <source>
        <dbReference type="PROSITE" id="PS50146"/>
    </source>
</evidence>
<evidence type="ECO:0000256" key="5">
    <source>
        <dbReference type="SAM" id="Coils"/>
    </source>
</evidence>
<feature type="coiled-coil region" evidence="5">
    <location>
        <begin position="610"/>
        <end position="637"/>
    </location>
</feature>
<keyword evidence="3 8" id="KW-0418">Kinase</keyword>
<protein>
    <submittedName>
        <fullName evidence="8">Sphingosine_kinase_A</fullName>
    </submittedName>
</protein>
<feature type="region of interest" description="Disordered" evidence="6">
    <location>
        <begin position="1"/>
        <end position="35"/>
    </location>
</feature>
<dbReference type="InterPro" id="IPR001206">
    <property type="entry name" value="Diacylglycerol_kinase_cat_dom"/>
</dbReference>
<dbReference type="GO" id="GO:0005524">
    <property type="term" value="F:ATP binding"/>
    <property type="evidence" value="ECO:0007669"/>
    <property type="project" value="UniProtKB-KW"/>
</dbReference>
<dbReference type="Gene3D" id="3.40.50.10330">
    <property type="entry name" value="Probable inorganic polyphosphate/atp-NAD kinase, domain 1"/>
    <property type="match status" value="1"/>
</dbReference>
<evidence type="ECO:0000256" key="3">
    <source>
        <dbReference type="ARBA" id="ARBA00022777"/>
    </source>
</evidence>
<evidence type="ECO:0000313" key="9">
    <source>
        <dbReference type="Proteomes" id="UP000319462"/>
    </source>
</evidence>
<feature type="compositionally biased region" description="Low complexity" evidence="6">
    <location>
        <begin position="1"/>
        <end position="14"/>
    </location>
</feature>
<keyword evidence="1" id="KW-0808">Transferase</keyword>
<dbReference type="Gene3D" id="2.60.200.40">
    <property type="match status" value="1"/>
</dbReference>
<dbReference type="Pfam" id="PF19279">
    <property type="entry name" value="YegS_C"/>
    <property type="match status" value="1"/>
</dbReference>
<keyword evidence="4" id="KW-0067">ATP-binding</keyword>
<dbReference type="PANTHER" id="PTHR12358">
    <property type="entry name" value="SPHINGOSINE KINASE"/>
    <property type="match status" value="1"/>
</dbReference>
<evidence type="ECO:0000256" key="4">
    <source>
        <dbReference type="ARBA" id="ARBA00022840"/>
    </source>
</evidence>
<dbReference type="InterPro" id="IPR016064">
    <property type="entry name" value="NAD/diacylglycerol_kinase_sf"/>
</dbReference>
<dbReference type="Pfam" id="PF00781">
    <property type="entry name" value="DAGK_cat"/>
    <property type="match status" value="1"/>
</dbReference>
<reference evidence="8 9" key="1">
    <citation type="submission" date="2018-09" db="EMBL/GenBank/DDBJ databases">
        <authorList>
            <person name="Peiro R."/>
            <person name="Begona"/>
            <person name="Cbmso G."/>
            <person name="Lopez M."/>
            <person name="Gonzalez S."/>
        </authorList>
    </citation>
    <scope>NUCLEOTIDE SEQUENCE [LARGE SCALE GENOMIC DNA]</scope>
</reference>